<feature type="domain" description="Sodium channel modifier 1 acidic C-terminal" evidence="12">
    <location>
        <begin position="179"/>
        <end position="216"/>
    </location>
</feature>
<keyword evidence="7" id="KW-0863">Zinc-finger</keyword>
<sequence>MSVFGGDSWAREAQHRKRRLDDLILEEVDESSYKKLSSGKYACLVCPHSPILDSPLMLSMHSKGSRHQAAESKLKERELMRQDETNKRLALSESSTGNTNCNTYRQKFRSVGKPLIEQTRNVASEILNNTTPQQNSSNATLGVQLILDRLTNGNSNLSRNSSCPAIDKEVARPHLDFRERRERELKFTAAGWKRDCHGKWFRDENVEFDSDDDDPNVCLG</sequence>
<dbReference type="EMBL" id="OIVN01006439">
    <property type="protein sequence ID" value="SPD33164.1"/>
    <property type="molecule type" value="Genomic_DNA"/>
</dbReference>
<dbReference type="InterPro" id="IPR031625">
    <property type="entry name" value="SCNM1_acidic"/>
</dbReference>
<dbReference type="Pfam" id="PF15805">
    <property type="entry name" value="SCNM1_acidic"/>
    <property type="match status" value="1"/>
</dbReference>
<evidence type="ECO:0000256" key="2">
    <source>
        <dbReference type="ARBA" id="ARBA00004642"/>
    </source>
</evidence>
<dbReference type="GO" id="GO:0008270">
    <property type="term" value="F:zinc ion binding"/>
    <property type="evidence" value="ECO:0007669"/>
    <property type="project" value="UniProtKB-KW"/>
</dbReference>
<keyword evidence="6" id="KW-0747">Spliceosome</keyword>
<evidence type="ECO:0000256" key="8">
    <source>
        <dbReference type="ARBA" id="ARBA00022833"/>
    </source>
</evidence>
<evidence type="ECO:0000256" key="4">
    <source>
        <dbReference type="ARBA" id="ARBA00022664"/>
    </source>
</evidence>
<dbReference type="GO" id="GO:0006397">
    <property type="term" value="P:mRNA processing"/>
    <property type="evidence" value="ECO:0007669"/>
    <property type="project" value="UniProtKB-KW"/>
</dbReference>
<dbReference type="GO" id="GO:0008380">
    <property type="term" value="P:RNA splicing"/>
    <property type="evidence" value="ECO:0007669"/>
    <property type="project" value="UniProtKB-KW"/>
</dbReference>
<evidence type="ECO:0000313" key="13">
    <source>
        <dbReference type="EMBL" id="SPD33164.1"/>
    </source>
</evidence>
<keyword evidence="10" id="KW-0539">Nucleus</keyword>
<dbReference type="InterPro" id="IPR031622">
    <property type="entry name" value="Znf-SCNM1"/>
</dbReference>
<evidence type="ECO:0000256" key="7">
    <source>
        <dbReference type="ARBA" id="ARBA00022771"/>
    </source>
</evidence>
<evidence type="ECO:0000256" key="6">
    <source>
        <dbReference type="ARBA" id="ARBA00022728"/>
    </source>
</evidence>
<name>A0A2N9J9A8_FAGSY</name>
<evidence type="ECO:0000256" key="5">
    <source>
        <dbReference type="ARBA" id="ARBA00022723"/>
    </source>
</evidence>
<accession>A0A2N9J9A8</accession>
<organism evidence="13">
    <name type="scientific">Fagus sylvatica</name>
    <name type="common">Beechnut</name>
    <dbReference type="NCBI Taxonomy" id="28930"/>
    <lineage>
        <taxon>Eukaryota</taxon>
        <taxon>Viridiplantae</taxon>
        <taxon>Streptophyta</taxon>
        <taxon>Embryophyta</taxon>
        <taxon>Tracheophyta</taxon>
        <taxon>Spermatophyta</taxon>
        <taxon>Magnoliopsida</taxon>
        <taxon>eudicotyledons</taxon>
        <taxon>Gunneridae</taxon>
        <taxon>Pentapetalae</taxon>
        <taxon>rosids</taxon>
        <taxon>fabids</taxon>
        <taxon>Fagales</taxon>
        <taxon>Fagaceae</taxon>
        <taxon>Fagus</taxon>
    </lineage>
</organism>
<dbReference type="PANTHER" id="PTHR32297">
    <property type="entry name" value="SODIUM CHANNEL MODIFIER 1"/>
    <property type="match status" value="1"/>
</dbReference>
<reference evidence="13" key="1">
    <citation type="submission" date="2018-02" db="EMBL/GenBank/DDBJ databases">
        <authorList>
            <person name="Cohen D.B."/>
            <person name="Kent A.D."/>
        </authorList>
    </citation>
    <scope>NUCLEOTIDE SEQUENCE</scope>
</reference>
<protein>
    <recommendedName>
        <fullName evidence="3">Sodium channel modifier 1</fullName>
    </recommendedName>
</protein>
<evidence type="ECO:0000259" key="12">
    <source>
        <dbReference type="Pfam" id="PF15805"/>
    </source>
</evidence>
<dbReference type="PANTHER" id="PTHR32297:SF1">
    <property type="entry name" value="SODIUM CHANNEL MODIFIER 1"/>
    <property type="match status" value="1"/>
</dbReference>
<dbReference type="GO" id="GO:0016607">
    <property type="term" value="C:nuclear speck"/>
    <property type="evidence" value="ECO:0007669"/>
    <property type="project" value="UniProtKB-SubCell"/>
</dbReference>
<dbReference type="AlphaFoldDB" id="A0A2N9J9A8"/>
<feature type="domain" description="Sodium channel modifier 1 zinc-finger" evidence="11">
    <location>
        <begin position="43"/>
        <end position="68"/>
    </location>
</feature>
<keyword evidence="8" id="KW-0862">Zinc</keyword>
<keyword evidence="9" id="KW-0508">mRNA splicing</keyword>
<dbReference type="GO" id="GO:0005681">
    <property type="term" value="C:spliceosomal complex"/>
    <property type="evidence" value="ECO:0007669"/>
    <property type="project" value="UniProtKB-KW"/>
</dbReference>
<comment type="subcellular location">
    <subcellularLocation>
        <location evidence="1">Nucleus speckle</location>
    </subcellularLocation>
    <subcellularLocation>
        <location evidence="2">Nucleus</location>
        <location evidence="2">Nucleoplasm</location>
    </subcellularLocation>
</comment>
<proteinExistence type="predicted"/>
<dbReference type="InterPro" id="IPR033570">
    <property type="entry name" value="SCNM1"/>
</dbReference>
<evidence type="ECO:0000256" key="1">
    <source>
        <dbReference type="ARBA" id="ARBA00004324"/>
    </source>
</evidence>
<evidence type="ECO:0000256" key="10">
    <source>
        <dbReference type="ARBA" id="ARBA00023242"/>
    </source>
</evidence>
<evidence type="ECO:0000256" key="9">
    <source>
        <dbReference type="ARBA" id="ARBA00023187"/>
    </source>
</evidence>
<evidence type="ECO:0000256" key="3">
    <source>
        <dbReference type="ARBA" id="ARBA00020620"/>
    </source>
</evidence>
<dbReference type="Pfam" id="PF15803">
    <property type="entry name" value="zf-SCNM1"/>
    <property type="match status" value="1"/>
</dbReference>
<evidence type="ECO:0000259" key="11">
    <source>
        <dbReference type="Pfam" id="PF15803"/>
    </source>
</evidence>
<keyword evidence="4" id="KW-0507">mRNA processing</keyword>
<keyword evidence="5" id="KW-0479">Metal-binding</keyword>
<gene>
    <name evidence="13" type="ORF">FSB_LOCUS61046</name>
</gene>